<feature type="region of interest" description="Disordered" evidence="1">
    <location>
        <begin position="1"/>
        <end position="36"/>
    </location>
</feature>
<evidence type="ECO:0000259" key="2">
    <source>
        <dbReference type="Pfam" id="PF07686"/>
    </source>
</evidence>
<evidence type="ECO:0000256" key="1">
    <source>
        <dbReference type="SAM" id="MobiDB-lite"/>
    </source>
</evidence>
<proteinExistence type="predicted"/>
<dbReference type="Proteomes" id="UP000579812">
    <property type="component" value="Unassembled WGS sequence"/>
</dbReference>
<dbReference type="AlphaFoldDB" id="A0A7J6BMI8"/>
<evidence type="ECO:0000313" key="4">
    <source>
        <dbReference type="Proteomes" id="UP000579812"/>
    </source>
</evidence>
<dbReference type="SUPFAM" id="SSF48726">
    <property type="entry name" value="Immunoglobulin"/>
    <property type="match status" value="1"/>
</dbReference>
<feature type="compositionally biased region" description="Basic and acidic residues" evidence="1">
    <location>
        <begin position="1"/>
        <end position="10"/>
    </location>
</feature>
<reference evidence="3 4" key="1">
    <citation type="submission" date="2020-04" db="EMBL/GenBank/DDBJ databases">
        <title>Chromosome-level genome assembly of a cyprinid fish Onychostoma macrolepis by integration of Nanopore Sequencing, Bionano and Hi-C technology.</title>
        <authorList>
            <person name="Wang D."/>
        </authorList>
    </citation>
    <scope>NUCLEOTIDE SEQUENCE [LARGE SCALE GENOMIC DNA]</scope>
    <source>
        <strain evidence="3">SWU-2019</strain>
        <tissue evidence="3">Muscle</tissue>
    </source>
</reference>
<feature type="domain" description="Immunoglobulin V-set" evidence="2">
    <location>
        <begin position="124"/>
        <end position="228"/>
    </location>
</feature>
<gene>
    <name evidence="3" type="ORF">G5714_022217</name>
</gene>
<dbReference type="InterPro" id="IPR036179">
    <property type="entry name" value="Ig-like_dom_sf"/>
</dbReference>
<protein>
    <recommendedName>
        <fullName evidence="2">Immunoglobulin V-set domain-containing protein</fullName>
    </recommendedName>
</protein>
<dbReference type="Pfam" id="PF07686">
    <property type="entry name" value="V-set"/>
    <property type="match status" value="1"/>
</dbReference>
<comment type="caution">
    <text evidence="3">The sequence shown here is derived from an EMBL/GenBank/DDBJ whole genome shotgun (WGS) entry which is preliminary data.</text>
</comment>
<accession>A0A7J6BMI8</accession>
<evidence type="ECO:0000313" key="3">
    <source>
        <dbReference type="EMBL" id="KAF4096248.1"/>
    </source>
</evidence>
<keyword evidence="4" id="KW-1185">Reference proteome</keyword>
<organism evidence="3 4">
    <name type="scientific">Onychostoma macrolepis</name>
    <dbReference type="NCBI Taxonomy" id="369639"/>
    <lineage>
        <taxon>Eukaryota</taxon>
        <taxon>Metazoa</taxon>
        <taxon>Chordata</taxon>
        <taxon>Craniata</taxon>
        <taxon>Vertebrata</taxon>
        <taxon>Euteleostomi</taxon>
        <taxon>Actinopterygii</taxon>
        <taxon>Neopterygii</taxon>
        <taxon>Teleostei</taxon>
        <taxon>Ostariophysi</taxon>
        <taxon>Cypriniformes</taxon>
        <taxon>Cyprinidae</taxon>
        <taxon>Acrossocheilinae</taxon>
        <taxon>Onychostoma</taxon>
    </lineage>
</organism>
<name>A0A7J6BMI8_9TELE</name>
<feature type="compositionally biased region" description="Polar residues" evidence="1">
    <location>
        <begin position="16"/>
        <end position="36"/>
    </location>
</feature>
<sequence>MRTQRADHCPRPSARTGPTTKEWSEAESGSPSLYASWGANRQTCENEPEDPIIRYCSPEEKNRGCSAKESERFSIKIDTQGLSVTFVDARVSDEGCYVVSYIDVDDNAKEKLFNVTVHGVVRDSERVEVKSGEHVTLFVKTPGNVSKVKLQKSCENEPEDPIIRYCSPEEKNRGCSAKESERFSIKTDTQGLSVTFVDARVSDEGCYVVSYIDVDDNAKEKLFNVTVHG</sequence>
<dbReference type="EMBL" id="JAAMOB010000023">
    <property type="protein sequence ID" value="KAF4096248.1"/>
    <property type="molecule type" value="Genomic_DNA"/>
</dbReference>
<dbReference type="Gene3D" id="2.60.40.10">
    <property type="entry name" value="Immunoglobulins"/>
    <property type="match status" value="1"/>
</dbReference>
<dbReference type="InterPro" id="IPR013783">
    <property type="entry name" value="Ig-like_fold"/>
</dbReference>
<dbReference type="InterPro" id="IPR013106">
    <property type="entry name" value="Ig_V-set"/>
</dbReference>